<protein>
    <submittedName>
        <fullName evidence="1">Uncharacterized protein</fullName>
    </submittedName>
</protein>
<evidence type="ECO:0000313" key="2">
    <source>
        <dbReference type="Proteomes" id="UP000019197"/>
    </source>
</evidence>
<sequence length="40" mass="4890">MMYAMMKNNLSNFLIKVRYKHIAVINDDFIFKKIIRQNIN</sequence>
<proteinExistence type="predicted"/>
<evidence type="ECO:0000313" key="1">
    <source>
        <dbReference type="EMBL" id="CDL86155.1"/>
    </source>
</evidence>
<organism evidence="1 2">
    <name type="scientific">Xenorhabdus cabanillasii JM26</name>
    <dbReference type="NCBI Taxonomy" id="1427517"/>
    <lineage>
        <taxon>Bacteria</taxon>
        <taxon>Pseudomonadati</taxon>
        <taxon>Pseudomonadota</taxon>
        <taxon>Gammaproteobacteria</taxon>
        <taxon>Enterobacterales</taxon>
        <taxon>Morganellaceae</taxon>
        <taxon>Xenorhabdus</taxon>
    </lineage>
</organism>
<dbReference type="AlphaFoldDB" id="W1J9H9"/>
<comment type="caution">
    <text evidence="1">The sequence shown here is derived from an EMBL/GenBank/DDBJ whole genome shotgun (WGS) entry which is preliminary data.</text>
</comment>
<reference evidence="1 2" key="1">
    <citation type="submission" date="2013-11" db="EMBL/GenBank/DDBJ databases">
        <title>Draft genome sequence and annotation of the entomopathogenic bacterium, Xenorhabdus cabanillasi strain JM26.</title>
        <authorList>
            <person name="Gualtieri M."/>
            <person name="Ogier J.C."/>
            <person name="Pages S."/>
            <person name="Givaudan A."/>
            <person name="Gaudriault S."/>
        </authorList>
    </citation>
    <scope>NUCLEOTIDE SEQUENCE [LARGE SCALE GENOMIC DNA]</scope>
    <source>
        <strain evidence="1 2">JM26</strain>
    </source>
</reference>
<dbReference type="EMBL" id="CBXE010000198">
    <property type="protein sequence ID" value="CDL86155.1"/>
    <property type="molecule type" value="Genomic_DNA"/>
</dbReference>
<dbReference type="Proteomes" id="UP000019197">
    <property type="component" value="Unassembled WGS sequence"/>
</dbReference>
<gene>
    <name evidence="1" type="ORF">XCR1_2770010</name>
</gene>
<name>W1J9H9_9GAMM</name>
<accession>W1J9H9</accession>